<evidence type="ECO:0000256" key="1">
    <source>
        <dbReference type="SAM" id="MobiDB-lite"/>
    </source>
</evidence>
<proteinExistence type="predicted"/>
<keyword evidence="3" id="KW-1185">Reference proteome</keyword>
<organism evidence="2 3">
    <name type="scientific">Microbacterium trichothecenolyticum</name>
    <name type="common">Aureobacterium trichothecenolyticum</name>
    <dbReference type="NCBI Taxonomy" id="69370"/>
    <lineage>
        <taxon>Bacteria</taxon>
        <taxon>Bacillati</taxon>
        <taxon>Actinomycetota</taxon>
        <taxon>Actinomycetes</taxon>
        <taxon>Micrococcales</taxon>
        <taxon>Microbacteriaceae</taxon>
        <taxon>Microbacterium</taxon>
    </lineage>
</organism>
<dbReference type="PATRIC" id="fig|69370.6.peg.3485"/>
<accession>A0A0M2H895</accession>
<protein>
    <submittedName>
        <fullName evidence="2">Uncharacterized protein</fullName>
    </submittedName>
</protein>
<gene>
    <name evidence="2" type="ORF">RS82_03422</name>
</gene>
<dbReference type="Proteomes" id="UP000034098">
    <property type="component" value="Unassembled WGS sequence"/>
</dbReference>
<name>A0A0M2H895_MICTR</name>
<evidence type="ECO:0000313" key="2">
    <source>
        <dbReference type="EMBL" id="KJL40806.1"/>
    </source>
</evidence>
<dbReference type="OrthoDB" id="9932600at2"/>
<dbReference type="AlphaFoldDB" id="A0A0M2H895"/>
<reference evidence="2 3" key="1">
    <citation type="submission" date="2015-02" db="EMBL/GenBank/DDBJ databases">
        <title>Draft genome sequences of ten Microbacterium spp. with emphasis on heavy metal contaminated environments.</title>
        <authorList>
            <person name="Corretto E."/>
        </authorList>
    </citation>
    <scope>NUCLEOTIDE SEQUENCE [LARGE SCALE GENOMIC DNA]</scope>
    <source>
        <strain evidence="2 3">DSM 8608</strain>
    </source>
</reference>
<sequence length="147" mass="15837">MTTASPKTVRAELADALDASRIARETAERELHRSIALRSRAAEALERTARRPGLDESERARLRAEYAAADHVVAERRAVFEKRQEFERAASVVARAFEAEATSASPLAAALLQLVGSKRGGTARHGALASGRTAPAARVRSPRPRTA</sequence>
<evidence type="ECO:0000313" key="3">
    <source>
        <dbReference type="Proteomes" id="UP000034098"/>
    </source>
</evidence>
<dbReference type="RefSeq" id="WP_045301541.1">
    <property type="nucleotide sequence ID" value="NZ_JYJA01000039.1"/>
</dbReference>
<dbReference type="EMBL" id="JYJA01000039">
    <property type="protein sequence ID" value="KJL40806.1"/>
    <property type="molecule type" value="Genomic_DNA"/>
</dbReference>
<feature type="region of interest" description="Disordered" evidence="1">
    <location>
        <begin position="121"/>
        <end position="147"/>
    </location>
</feature>
<comment type="caution">
    <text evidence="2">The sequence shown here is derived from an EMBL/GenBank/DDBJ whole genome shotgun (WGS) entry which is preliminary data.</text>
</comment>